<dbReference type="Proteomes" id="UP001362899">
    <property type="component" value="Unassembled WGS sequence"/>
</dbReference>
<dbReference type="FunFam" id="3.40.50.300:FF:000235">
    <property type="entry name" value="ATPase ASNA1"/>
    <property type="match status" value="1"/>
</dbReference>
<evidence type="ECO:0000259" key="9">
    <source>
        <dbReference type="Pfam" id="PF02374"/>
    </source>
</evidence>
<evidence type="ECO:0000256" key="5">
    <source>
        <dbReference type="ARBA" id="ARBA00022801"/>
    </source>
</evidence>
<evidence type="ECO:0000256" key="2">
    <source>
        <dbReference type="ARBA" id="ARBA00022448"/>
    </source>
</evidence>
<feature type="binding site" evidence="8">
    <location>
        <begin position="22"/>
        <end position="29"/>
    </location>
    <ligand>
        <name>ATP</name>
        <dbReference type="ChEBI" id="CHEBI:30616"/>
    </ligand>
</feature>
<organism evidence="10 11">
    <name type="scientific">Starmerella bacillaris</name>
    <name type="common">Yeast</name>
    <name type="synonym">Candida zemplinina</name>
    <dbReference type="NCBI Taxonomy" id="1247836"/>
    <lineage>
        <taxon>Eukaryota</taxon>
        <taxon>Fungi</taxon>
        <taxon>Dikarya</taxon>
        <taxon>Ascomycota</taxon>
        <taxon>Saccharomycotina</taxon>
        <taxon>Dipodascomycetes</taxon>
        <taxon>Dipodascales</taxon>
        <taxon>Trichomonascaceae</taxon>
        <taxon>Starmerella</taxon>
    </lineage>
</organism>
<reference evidence="10 11" key="1">
    <citation type="journal article" date="2023" name="Elife">
        <title>Identification of key yeast species and microbe-microbe interactions impacting larval growth of Drosophila in the wild.</title>
        <authorList>
            <person name="Mure A."/>
            <person name="Sugiura Y."/>
            <person name="Maeda R."/>
            <person name="Honda K."/>
            <person name="Sakurai N."/>
            <person name="Takahashi Y."/>
            <person name="Watada M."/>
            <person name="Katoh T."/>
            <person name="Gotoh A."/>
            <person name="Gotoh Y."/>
            <person name="Taniguchi I."/>
            <person name="Nakamura K."/>
            <person name="Hayashi T."/>
            <person name="Katayama T."/>
            <person name="Uemura T."/>
            <person name="Hattori Y."/>
        </authorList>
    </citation>
    <scope>NUCLEOTIDE SEQUENCE [LARGE SCALE GENOMIC DNA]</scope>
    <source>
        <strain evidence="10 11">SB-73</strain>
    </source>
</reference>
<dbReference type="GO" id="GO:0005794">
    <property type="term" value="C:Golgi apparatus"/>
    <property type="evidence" value="ECO:0007669"/>
    <property type="project" value="UniProtKB-SubCell"/>
</dbReference>
<protein>
    <submittedName>
        <fullName evidence="10">Guanine nucleotide exchange factor</fullName>
    </submittedName>
</protein>
<feature type="domain" description="ArsA/GET3 Anion-transporting ATPase-like" evidence="9">
    <location>
        <begin position="15"/>
        <end position="308"/>
    </location>
</feature>
<sequence>MDPSINSILETDTLRWVFVGGKGGVGKTTNSCSIALQLSKVRGKTLIISTDPAHNLSDAFNQQFGKDPRPVEGVPNLSAMEIDPQATIEEFLQREGGESSTLRDLAFSIPGVDEAIAFSEVLKRVNTNDFDVIVFDTAPTGHTLRFLQFPSIIEKALAKIKELMGSMGPMLETFMGKGDQENGIFSMMSKLDEIRETTLEVNKQFRDPDLTTFVCVCIAEFLSLYETERMIQELTSFGIDTNTIIVNQLVLPEPDETCKRCLARAKLQNKYLTQIYELYEDFHIIEVPLLTDEVRGVDKLEKFSEMLVSGTKEKKLISL</sequence>
<comment type="function">
    <text evidence="8">ATPase required for the post-translational delivery of tail-anchored (TA) proteins to the endoplasmic reticulum. Recognizes and selectively binds the transmembrane domain of TA proteins in the cytosol. This complex then targets to the endoplasmic reticulum by membrane-bound receptors GET1 and GET2, where the tail-anchored protein is released for insertion. This process is regulated by ATP binding and hydrolysis. ATP binding drives the homodimer towards the closed dimer state, facilitating recognition of newly synthesized TA membrane proteins. ATP hydrolysis is required for insertion. Subsequently, the homodimer reverts towards the open dimer state, lowering its affinity for the GET1-GET2 receptor, and returning it to the cytosol to initiate a new round of targeting. Cooperates with the HDEL receptor ERD2 to mediate the ATP-dependent retrieval of resident ER proteins that contain a C-terminal H-D-E-L retention signal from the Golgi to the ER. Involved in low-level resistance to the oxyanions arsenite and arsenate, and in heat tolerance.</text>
</comment>
<dbReference type="AlphaFoldDB" id="A0AAV5RMW8"/>
<feature type="binding site" evidence="8">
    <location>
        <position position="220"/>
    </location>
    <ligand>
        <name>ATP</name>
        <dbReference type="ChEBI" id="CHEBI:30616"/>
    </ligand>
</feature>
<keyword evidence="7 8" id="KW-0067">ATP-binding</keyword>
<comment type="subcellular location">
    <subcellularLocation>
        <location evidence="8">Cytoplasm</location>
    </subcellularLocation>
    <subcellularLocation>
        <location evidence="8">Endoplasmic reticulum</location>
    </subcellularLocation>
    <subcellularLocation>
        <location evidence="8">Golgi apparatus</location>
    </subcellularLocation>
    <text evidence="8">GET1 and GET2 are required for targeting GET3 to the endoplasmic reticulum.</text>
</comment>
<feature type="binding site" evidence="8">
    <location>
        <position position="247"/>
    </location>
    <ligand>
        <name>ATP</name>
        <dbReference type="ChEBI" id="CHEBI:30616"/>
    </ligand>
</feature>
<feature type="binding site" evidence="8">
    <location>
        <position position="258"/>
    </location>
    <ligand>
        <name>Zn(2+)</name>
        <dbReference type="ChEBI" id="CHEBI:29105"/>
        <note>ligand shared between dimeric partners</note>
    </ligand>
</feature>
<dbReference type="InterPro" id="IPR027417">
    <property type="entry name" value="P-loop_NTPase"/>
</dbReference>
<keyword evidence="4 8" id="KW-0547">Nucleotide-binding</keyword>
<dbReference type="EMBL" id="BTGC01000008">
    <property type="protein sequence ID" value="GMM52607.1"/>
    <property type="molecule type" value="Genomic_DNA"/>
</dbReference>
<keyword evidence="2 8" id="KW-0813">Transport</keyword>
<dbReference type="CDD" id="cd02035">
    <property type="entry name" value="ArsA"/>
    <property type="match status" value="1"/>
</dbReference>
<keyword evidence="6 8" id="KW-0256">Endoplasmic reticulum</keyword>
<dbReference type="GO" id="GO:0005524">
    <property type="term" value="F:ATP binding"/>
    <property type="evidence" value="ECO:0007669"/>
    <property type="project" value="UniProtKB-UniRule"/>
</dbReference>
<evidence type="ECO:0000256" key="6">
    <source>
        <dbReference type="ARBA" id="ARBA00022824"/>
    </source>
</evidence>
<evidence type="ECO:0000256" key="8">
    <source>
        <dbReference type="HAMAP-Rule" id="MF_03112"/>
    </source>
</evidence>
<comment type="caution">
    <text evidence="10">The sequence shown here is derived from an EMBL/GenBank/DDBJ whole genome shotgun (WGS) entry which is preliminary data.</text>
</comment>
<dbReference type="InterPro" id="IPR016300">
    <property type="entry name" value="ATPase_ArsA/GET3"/>
</dbReference>
<evidence type="ECO:0000313" key="10">
    <source>
        <dbReference type="EMBL" id="GMM52607.1"/>
    </source>
</evidence>
<dbReference type="Gene3D" id="3.40.50.300">
    <property type="entry name" value="P-loop containing nucleotide triphosphate hydrolases"/>
    <property type="match status" value="1"/>
</dbReference>
<keyword evidence="8" id="KW-0862">Zinc</keyword>
<evidence type="ECO:0000313" key="11">
    <source>
        <dbReference type="Proteomes" id="UP001362899"/>
    </source>
</evidence>
<dbReference type="HAMAP" id="MF_03112">
    <property type="entry name" value="Asna1_Get3"/>
    <property type="match status" value="1"/>
</dbReference>
<accession>A0AAV5RMW8</accession>
<dbReference type="GO" id="GO:0071816">
    <property type="term" value="P:tail-anchored membrane protein insertion into ER membrane"/>
    <property type="evidence" value="ECO:0007669"/>
    <property type="project" value="TreeGrafter"/>
</dbReference>
<feature type="active site" evidence="8">
    <location>
        <position position="51"/>
    </location>
</feature>
<evidence type="ECO:0000256" key="4">
    <source>
        <dbReference type="ARBA" id="ARBA00022741"/>
    </source>
</evidence>
<keyword evidence="11" id="KW-1185">Reference proteome</keyword>
<name>A0AAV5RMW8_STABA</name>
<comment type="subunit">
    <text evidence="8">Homodimer. Component of the Golgi to ER traffic (GET) complex, which is composed of GET1, GET2 and GET3. Within the complex, GET1 and GET2 form a heterotetramer which is stabilized by phosphatidylinositol binding and which binds to the GET3 homodimer. Interacts with the chloride channel protein GEF1.</text>
</comment>
<dbReference type="PANTHER" id="PTHR10803">
    <property type="entry name" value="ARSENICAL PUMP-DRIVING ATPASE ARSENITE-TRANSLOCATING ATPASE"/>
    <property type="match status" value="1"/>
</dbReference>
<comment type="similarity">
    <text evidence="1 8">Belongs to the arsA ATPase family.</text>
</comment>
<feature type="binding site" evidence="8">
    <location>
        <position position="261"/>
    </location>
    <ligand>
        <name>Zn(2+)</name>
        <dbReference type="ChEBI" id="CHEBI:29105"/>
        <note>ligand shared between dimeric partners</note>
    </ligand>
</feature>
<dbReference type="GO" id="GO:0043529">
    <property type="term" value="C:GET complex"/>
    <property type="evidence" value="ECO:0007669"/>
    <property type="project" value="TreeGrafter"/>
</dbReference>
<keyword evidence="8" id="KW-0479">Metal-binding</keyword>
<gene>
    <name evidence="10" type="ORF">DASB73_035700</name>
</gene>
<dbReference type="InterPro" id="IPR025723">
    <property type="entry name" value="ArsA/GET3_ATPase-like"/>
</dbReference>
<dbReference type="SUPFAM" id="SSF52540">
    <property type="entry name" value="P-loop containing nucleoside triphosphate hydrolases"/>
    <property type="match status" value="1"/>
</dbReference>
<dbReference type="Pfam" id="PF02374">
    <property type="entry name" value="ArsA_ATPase"/>
    <property type="match status" value="1"/>
</dbReference>
<dbReference type="NCBIfam" id="TIGR00345">
    <property type="entry name" value="GET3_arsA_TRC40"/>
    <property type="match status" value="1"/>
</dbReference>
<evidence type="ECO:0000256" key="3">
    <source>
        <dbReference type="ARBA" id="ARBA00022490"/>
    </source>
</evidence>
<dbReference type="InterPro" id="IPR027542">
    <property type="entry name" value="ATPase_ArsA/GET3_euk"/>
</dbReference>
<evidence type="ECO:0000256" key="7">
    <source>
        <dbReference type="ARBA" id="ARBA00022840"/>
    </source>
</evidence>
<proteinExistence type="inferred from homology"/>
<dbReference type="PANTHER" id="PTHR10803:SF3">
    <property type="entry name" value="ATPASE GET3"/>
    <property type="match status" value="1"/>
</dbReference>
<dbReference type="GO" id="GO:0016887">
    <property type="term" value="F:ATP hydrolysis activity"/>
    <property type="evidence" value="ECO:0007669"/>
    <property type="project" value="InterPro"/>
</dbReference>
<keyword evidence="5 8" id="KW-0378">Hydrolase</keyword>
<dbReference type="GO" id="GO:0046872">
    <property type="term" value="F:metal ion binding"/>
    <property type="evidence" value="ECO:0007669"/>
    <property type="project" value="UniProtKB-KW"/>
</dbReference>
<keyword evidence="3 8" id="KW-0963">Cytoplasm</keyword>
<evidence type="ECO:0000256" key="1">
    <source>
        <dbReference type="ARBA" id="ARBA00011040"/>
    </source>
</evidence>